<comment type="subcellular location">
    <subcellularLocation>
        <location evidence="1">Membrane</location>
        <topology evidence="1">Multi-pass membrane protein</topology>
    </subcellularLocation>
</comment>
<feature type="compositionally biased region" description="Basic and acidic residues" evidence="6">
    <location>
        <begin position="13"/>
        <end position="23"/>
    </location>
</feature>
<evidence type="ECO:0000256" key="7">
    <source>
        <dbReference type="SAM" id="Phobius"/>
    </source>
</evidence>
<feature type="transmembrane region" description="Helical" evidence="7">
    <location>
        <begin position="442"/>
        <end position="463"/>
    </location>
</feature>
<evidence type="ECO:0000256" key="6">
    <source>
        <dbReference type="SAM" id="MobiDB-lite"/>
    </source>
</evidence>
<feature type="compositionally biased region" description="Basic and acidic residues" evidence="6">
    <location>
        <begin position="493"/>
        <end position="506"/>
    </location>
</feature>
<keyword evidence="4 7" id="KW-1133">Transmembrane helix</keyword>
<comment type="caution">
    <text evidence="8">The sequence shown here is derived from an EMBL/GenBank/DDBJ whole genome shotgun (WGS) entry which is preliminary data.</text>
</comment>
<dbReference type="InterPro" id="IPR036259">
    <property type="entry name" value="MFS_trans_sf"/>
</dbReference>
<evidence type="ECO:0000313" key="8">
    <source>
        <dbReference type="EMBL" id="KAK3335119.1"/>
    </source>
</evidence>
<evidence type="ECO:0000256" key="1">
    <source>
        <dbReference type="ARBA" id="ARBA00004141"/>
    </source>
</evidence>
<dbReference type="Proteomes" id="UP001286456">
    <property type="component" value="Unassembled WGS sequence"/>
</dbReference>
<feature type="transmembrane region" description="Helical" evidence="7">
    <location>
        <begin position="143"/>
        <end position="163"/>
    </location>
</feature>
<evidence type="ECO:0000256" key="5">
    <source>
        <dbReference type="ARBA" id="ARBA00023136"/>
    </source>
</evidence>
<reference evidence="8" key="2">
    <citation type="submission" date="2023-06" db="EMBL/GenBank/DDBJ databases">
        <authorList>
            <consortium name="Lawrence Berkeley National Laboratory"/>
            <person name="Haridas S."/>
            <person name="Hensen N."/>
            <person name="Bonometti L."/>
            <person name="Westerberg I."/>
            <person name="Brannstrom I.O."/>
            <person name="Guillou S."/>
            <person name="Cros-Aarteil S."/>
            <person name="Calhoun S."/>
            <person name="Kuo A."/>
            <person name="Mondo S."/>
            <person name="Pangilinan J."/>
            <person name="Riley R."/>
            <person name="Labutti K."/>
            <person name="Andreopoulos B."/>
            <person name="Lipzen A."/>
            <person name="Chen C."/>
            <person name="Yanf M."/>
            <person name="Daum C."/>
            <person name="Ng V."/>
            <person name="Clum A."/>
            <person name="Steindorff A."/>
            <person name="Ohm R."/>
            <person name="Martin F."/>
            <person name="Silar P."/>
            <person name="Natvig D."/>
            <person name="Lalanne C."/>
            <person name="Gautier V."/>
            <person name="Ament-Velasquez S.L."/>
            <person name="Kruys A."/>
            <person name="Hutchinson M.I."/>
            <person name="Powell A.J."/>
            <person name="Barry K."/>
            <person name="Miller A.N."/>
            <person name="Grigoriev I.V."/>
            <person name="Debuchy R."/>
            <person name="Gladieux P."/>
            <person name="Thoren M.H."/>
            <person name="Johannesson H."/>
        </authorList>
    </citation>
    <scope>NUCLEOTIDE SEQUENCE</scope>
    <source>
        <strain evidence="8">SMH4131-1</strain>
    </source>
</reference>
<feature type="transmembrane region" description="Helical" evidence="7">
    <location>
        <begin position="207"/>
        <end position="228"/>
    </location>
</feature>
<dbReference type="EMBL" id="JAUEPO010000001">
    <property type="protein sequence ID" value="KAK3335119.1"/>
    <property type="molecule type" value="Genomic_DNA"/>
</dbReference>
<dbReference type="Gene3D" id="1.20.1250.20">
    <property type="entry name" value="MFS general substrate transporter like domains"/>
    <property type="match status" value="1"/>
</dbReference>
<feature type="transmembrane region" description="Helical" evidence="7">
    <location>
        <begin position="114"/>
        <end position="131"/>
    </location>
</feature>
<dbReference type="Pfam" id="PF07690">
    <property type="entry name" value="MFS_1"/>
    <property type="match status" value="1"/>
</dbReference>
<name>A0AAE0ML57_9PEZI</name>
<dbReference type="InterPro" id="IPR011701">
    <property type="entry name" value="MFS"/>
</dbReference>
<proteinExistence type="predicted"/>
<organism evidence="8 9">
    <name type="scientific">Cercophora scortea</name>
    <dbReference type="NCBI Taxonomy" id="314031"/>
    <lineage>
        <taxon>Eukaryota</taxon>
        <taxon>Fungi</taxon>
        <taxon>Dikarya</taxon>
        <taxon>Ascomycota</taxon>
        <taxon>Pezizomycotina</taxon>
        <taxon>Sordariomycetes</taxon>
        <taxon>Sordariomycetidae</taxon>
        <taxon>Sordariales</taxon>
        <taxon>Lasiosphaeriaceae</taxon>
        <taxon>Cercophora</taxon>
    </lineage>
</organism>
<evidence type="ECO:0000256" key="4">
    <source>
        <dbReference type="ARBA" id="ARBA00022989"/>
    </source>
</evidence>
<keyword evidence="9" id="KW-1185">Reference proteome</keyword>
<dbReference type="GO" id="GO:0022857">
    <property type="term" value="F:transmembrane transporter activity"/>
    <property type="evidence" value="ECO:0007669"/>
    <property type="project" value="InterPro"/>
</dbReference>
<feature type="transmembrane region" description="Helical" evidence="7">
    <location>
        <begin position="412"/>
        <end position="430"/>
    </location>
</feature>
<protein>
    <submittedName>
        <fullName evidence="8">Major facilitator superfamily domain-containing protein</fullName>
    </submittedName>
</protein>
<dbReference type="SUPFAM" id="SSF103473">
    <property type="entry name" value="MFS general substrate transporter"/>
    <property type="match status" value="1"/>
</dbReference>
<dbReference type="PANTHER" id="PTHR43791">
    <property type="entry name" value="PERMEASE-RELATED"/>
    <property type="match status" value="1"/>
</dbReference>
<feature type="compositionally biased region" description="Polar residues" evidence="6">
    <location>
        <begin position="1"/>
        <end position="10"/>
    </location>
</feature>
<dbReference type="AlphaFoldDB" id="A0AAE0ML57"/>
<dbReference type="PANTHER" id="PTHR43791:SF32">
    <property type="entry name" value="MAJOR FACILITATOR SUPERFAMILY (MFS) PROFILE DOMAIN-CONTAINING PROTEIN"/>
    <property type="match status" value="1"/>
</dbReference>
<keyword evidence="2" id="KW-0813">Transport</keyword>
<feature type="transmembrane region" description="Helical" evidence="7">
    <location>
        <begin position="175"/>
        <end position="195"/>
    </location>
</feature>
<feature type="region of interest" description="Disordered" evidence="6">
    <location>
        <begin position="489"/>
        <end position="523"/>
    </location>
</feature>
<dbReference type="GO" id="GO:0016020">
    <property type="term" value="C:membrane"/>
    <property type="evidence" value="ECO:0007669"/>
    <property type="project" value="UniProtKB-SubCell"/>
</dbReference>
<evidence type="ECO:0000256" key="2">
    <source>
        <dbReference type="ARBA" id="ARBA00022448"/>
    </source>
</evidence>
<keyword evidence="3 7" id="KW-0812">Transmembrane</keyword>
<accession>A0AAE0ML57</accession>
<gene>
    <name evidence="8" type="ORF">B0T19DRAFT_451899</name>
</gene>
<evidence type="ECO:0000256" key="3">
    <source>
        <dbReference type="ARBA" id="ARBA00022692"/>
    </source>
</evidence>
<feature type="region of interest" description="Disordered" evidence="6">
    <location>
        <begin position="1"/>
        <end position="26"/>
    </location>
</feature>
<reference evidence="8" key="1">
    <citation type="journal article" date="2023" name="Mol. Phylogenet. Evol.">
        <title>Genome-scale phylogeny and comparative genomics of the fungal order Sordariales.</title>
        <authorList>
            <person name="Hensen N."/>
            <person name="Bonometti L."/>
            <person name="Westerberg I."/>
            <person name="Brannstrom I.O."/>
            <person name="Guillou S."/>
            <person name="Cros-Aarteil S."/>
            <person name="Calhoun S."/>
            <person name="Haridas S."/>
            <person name="Kuo A."/>
            <person name="Mondo S."/>
            <person name="Pangilinan J."/>
            <person name="Riley R."/>
            <person name="LaButti K."/>
            <person name="Andreopoulos B."/>
            <person name="Lipzen A."/>
            <person name="Chen C."/>
            <person name="Yan M."/>
            <person name="Daum C."/>
            <person name="Ng V."/>
            <person name="Clum A."/>
            <person name="Steindorff A."/>
            <person name="Ohm R.A."/>
            <person name="Martin F."/>
            <person name="Silar P."/>
            <person name="Natvig D.O."/>
            <person name="Lalanne C."/>
            <person name="Gautier V."/>
            <person name="Ament-Velasquez S.L."/>
            <person name="Kruys A."/>
            <person name="Hutchinson M.I."/>
            <person name="Powell A.J."/>
            <person name="Barry K."/>
            <person name="Miller A.N."/>
            <person name="Grigoriev I.V."/>
            <person name="Debuchy R."/>
            <person name="Gladieux P."/>
            <person name="Hiltunen Thoren M."/>
            <person name="Johannesson H."/>
        </authorList>
    </citation>
    <scope>NUCLEOTIDE SEQUENCE</scope>
    <source>
        <strain evidence="8">SMH4131-1</strain>
    </source>
</reference>
<keyword evidence="5 7" id="KW-0472">Membrane</keyword>
<evidence type="ECO:0000313" key="9">
    <source>
        <dbReference type="Proteomes" id="UP001286456"/>
    </source>
</evidence>
<sequence>MSTLDITSVGSEPADHRQKKDEESVALTMDWSKEEEARAKRKLDCIMLPLLLAGFFCLQLDRGNIANAITDSFMEDLRIDQNQFNIGQQLLSLGIVVTEIPSNMLLYRVGPGKWLTLQLFLFGITSTFQAFQTSYKSFLLTRLILGITESGYIPGSLWTLSTWYTRDETAKRVMLFYFGSQFGSASSKLLAYGILHMRGVGGKPGWFWLFALMGAFTVLCGCILGLFLPDSTKKPHSTFLPRRAIFSARDLHILRTRVLLDDPMKGEKKPHIGLAAFKKAFSSCRLWVHIVITLANNGPQRAFDTYSPSIITSFAFPKLTSNAMASVGLFLQIPISYLFSYASDQHDWRGQVVIGGLACHLTGHAFNLAFAGFGPALRGLRYFGVVWTQTFGTFSHPLNVAWMSLACEDQEVRALSMSMVIMGANSAGIYGAQIFRADDKPLYTRGFTINIAILSLGLVLAVAKAGDDYRRKKKAAQASTGIAVVEAAPVLKSGHDDGDESRDGGEKGQSMARVRTCEVDASG</sequence>